<protein>
    <submittedName>
        <fullName evidence="2">Uncharacterized protein</fullName>
    </submittedName>
</protein>
<keyword evidence="1" id="KW-1133">Transmembrane helix</keyword>
<evidence type="ECO:0000313" key="2">
    <source>
        <dbReference type="EMBL" id="UYV70474.1"/>
    </source>
</evidence>
<gene>
    <name evidence="2" type="ORF">LAZ67_7003165</name>
</gene>
<accession>A0ABY6KP49</accession>
<sequence length="178" mass="20575">MSRAHQWLSRYQDFFLISTQQSYQPIKLVELVDDLETFDGVCRGRVELINGSVFFFFFLISTQSITLRYQIGMQMTMFLRGPCQAGVTVQAVVTLMMLLQRKKQWMKWVAARNLTWIHTAHRMELEDDALSILASAKLRVYRHFVQVGLGIAVEDPLIAWSRTLQLRGFLLPSSSITL</sequence>
<name>A0ABY6KP49_9ARAC</name>
<dbReference type="EMBL" id="CP092869">
    <property type="protein sequence ID" value="UYV70474.1"/>
    <property type="molecule type" value="Genomic_DNA"/>
</dbReference>
<evidence type="ECO:0000256" key="1">
    <source>
        <dbReference type="SAM" id="Phobius"/>
    </source>
</evidence>
<organism evidence="2 3">
    <name type="scientific">Cordylochernes scorpioides</name>
    <dbReference type="NCBI Taxonomy" id="51811"/>
    <lineage>
        <taxon>Eukaryota</taxon>
        <taxon>Metazoa</taxon>
        <taxon>Ecdysozoa</taxon>
        <taxon>Arthropoda</taxon>
        <taxon>Chelicerata</taxon>
        <taxon>Arachnida</taxon>
        <taxon>Pseudoscorpiones</taxon>
        <taxon>Cheliferoidea</taxon>
        <taxon>Chernetidae</taxon>
        <taxon>Cordylochernes</taxon>
    </lineage>
</organism>
<proteinExistence type="predicted"/>
<keyword evidence="3" id="KW-1185">Reference proteome</keyword>
<evidence type="ECO:0000313" key="3">
    <source>
        <dbReference type="Proteomes" id="UP001235939"/>
    </source>
</evidence>
<keyword evidence="1" id="KW-0472">Membrane</keyword>
<feature type="transmembrane region" description="Helical" evidence="1">
    <location>
        <begin position="53"/>
        <end position="71"/>
    </location>
</feature>
<dbReference type="Proteomes" id="UP001235939">
    <property type="component" value="Chromosome 07"/>
</dbReference>
<keyword evidence="1" id="KW-0812">Transmembrane</keyword>
<feature type="transmembrane region" description="Helical" evidence="1">
    <location>
        <begin position="77"/>
        <end position="99"/>
    </location>
</feature>
<reference evidence="2 3" key="1">
    <citation type="submission" date="2022-01" db="EMBL/GenBank/DDBJ databases">
        <title>A chromosomal length assembly of Cordylochernes scorpioides.</title>
        <authorList>
            <person name="Zeh D."/>
            <person name="Zeh J."/>
        </authorList>
    </citation>
    <scope>NUCLEOTIDE SEQUENCE [LARGE SCALE GENOMIC DNA]</scope>
    <source>
        <strain evidence="2">IN4F17</strain>
        <tissue evidence="2">Whole Body</tissue>
    </source>
</reference>